<dbReference type="PANTHER" id="PTHR43133">
    <property type="entry name" value="RNA POLYMERASE ECF-TYPE SIGMA FACTO"/>
    <property type="match status" value="1"/>
</dbReference>
<accession>A0A1G6T857</accession>
<feature type="domain" description="RNA polymerase sigma-70 ECF-like HTH" evidence="4">
    <location>
        <begin position="18"/>
        <end position="179"/>
    </location>
</feature>
<dbReference type="NCBIfam" id="TIGR02937">
    <property type="entry name" value="sigma70-ECF"/>
    <property type="match status" value="1"/>
</dbReference>
<dbReference type="InterPro" id="IPR014284">
    <property type="entry name" value="RNA_pol_sigma-70_dom"/>
</dbReference>
<protein>
    <submittedName>
        <fullName evidence="5">RNA polymerase sigma factor, TIGR02999 family</fullName>
    </submittedName>
</protein>
<dbReference type="EMBL" id="FNAG01000001">
    <property type="protein sequence ID" value="SDD25054.1"/>
    <property type="molecule type" value="Genomic_DNA"/>
</dbReference>
<evidence type="ECO:0000256" key="1">
    <source>
        <dbReference type="ARBA" id="ARBA00023015"/>
    </source>
</evidence>
<dbReference type="GO" id="GO:0006352">
    <property type="term" value="P:DNA-templated transcription initiation"/>
    <property type="evidence" value="ECO:0007669"/>
    <property type="project" value="InterPro"/>
</dbReference>
<proteinExistence type="predicted"/>
<organism evidence="5 6">
    <name type="scientific">Aquimonas voraii</name>
    <dbReference type="NCBI Taxonomy" id="265719"/>
    <lineage>
        <taxon>Bacteria</taxon>
        <taxon>Pseudomonadati</taxon>
        <taxon>Pseudomonadota</taxon>
        <taxon>Gammaproteobacteria</taxon>
        <taxon>Lysobacterales</taxon>
        <taxon>Lysobacteraceae</taxon>
        <taxon>Aquimonas</taxon>
    </lineage>
</organism>
<keyword evidence="2" id="KW-0731">Sigma factor</keyword>
<dbReference type="InterPro" id="IPR039425">
    <property type="entry name" value="RNA_pol_sigma-70-like"/>
</dbReference>
<dbReference type="InterPro" id="IPR013324">
    <property type="entry name" value="RNA_pol_sigma_r3/r4-like"/>
</dbReference>
<dbReference type="Proteomes" id="UP000199603">
    <property type="component" value="Unassembled WGS sequence"/>
</dbReference>
<evidence type="ECO:0000313" key="6">
    <source>
        <dbReference type="Proteomes" id="UP000199603"/>
    </source>
</evidence>
<sequence length="183" mass="20060">MHSPDARPHSPPSTVGQKAAARSLSDLYARLKRIAGRQLGQAPSPATLSATVLVHEAYLRVAGGGLLEARDESHLLSLWTRTMRHVLIDYCRARATAKRSGHKLDIDELDCAQRADPDALLALEQSLRALDAHDPRLAQVIELRVFAGLDTHGIAAQLGLDVRTVQRDWVRARAWLQDSVAPC</sequence>
<evidence type="ECO:0000256" key="3">
    <source>
        <dbReference type="ARBA" id="ARBA00023163"/>
    </source>
</evidence>
<dbReference type="STRING" id="265719.SAMN04488509_101922"/>
<dbReference type="InterPro" id="IPR053812">
    <property type="entry name" value="HTH_Sigma70_ECF-like"/>
</dbReference>
<keyword evidence="3" id="KW-0804">Transcription</keyword>
<name>A0A1G6T857_9GAMM</name>
<dbReference type="RefSeq" id="WP_176764000.1">
    <property type="nucleotide sequence ID" value="NZ_FNAG01000001.1"/>
</dbReference>
<dbReference type="PANTHER" id="PTHR43133:SF39">
    <property type="entry name" value="SIMILAR TO RNA POLYMERASE SIGMA-E FACTOR"/>
    <property type="match status" value="1"/>
</dbReference>
<evidence type="ECO:0000313" key="5">
    <source>
        <dbReference type="EMBL" id="SDD25054.1"/>
    </source>
</evidence>
<keyword evidence="6" id="KW-1185">Reference proteome</keyword>
<gene>
    <name evidence="5" type="ORF">SAMN04488509_101922</name>
</gene>
<evidence type="ECO:0000256" key="2">
    <source>
        <dbReference type="ARBA" id="ARBA00023082"/>
    </source>
</evidence>
<dbReference type="InterPro" id="IPR036388">
    <property type="entry name" value="WH-like_DNA-bd_sf"/>
</dbReference>
<dbReference type="NCBIfam" id="TIGR02999">
    <property type="entry name" value="Sig-70_X6"/>
    <property type="match status" value="1"/>
</dbReference>
<dbReference type="Pfam" id="PF07638">
    <property type="entry name" value="Sigma70_ECF"/>
    <property type="match status" value="1"/>
</dbReference>
<keyword evidence="1" id="KW-0805">Transcription regulation</keyword>
<evidence type="ECO:0000259" key="4">
    <source>
        <dbReference type="Pfam" id="PF07638"/>
    </source>
</evidence>
<dbReference type="SUPFAM" id="SSF88659">
    <property type="entry name" value="Sigma3 and sigma4 domains of RNA polymerase sigma factors"/>
    <property type="match status" value="1"/>
</dbReference>
<dbReference type="Gene3D" id="1.10.10.10">
    <property type="entry name" value="Winged helix-like DNA-binding domain superfamily/Winged helix DNA-binding domain"/>
    <property type="match status" value="1"/>
</dbReference>
<dbReference type="GO" id="GO:0016987">
    <property type="term" value="F:sigma factor activity"/>
    <property type="evidence" value="ECO:0007669"/>
    <property type="project" value="UniProtKB-KW"/>
</dbReference>
<dbReference type="InterPro" id="IPR011517">
    <property type="entry name" value="RNA_pol_sigma70_ECF-like"/>
</dbReference>
<reference evidence="5 6" key="1">
    <citation type="submission" date="2016-10" db="EMBL/GenBank/DDBJ databases">
        <authorList>
            <person name="de Groot N.N."/>
        </authorList>
    </citation>
    <scope>NUCLEOTIDE SEQUENCE [LARGE SCALE GENOMIC DNA]</scope>
    <source>
        <strain evidence="5 6">DSM 16957</strain>
    </source>
</reference>
<dbReference type="AlphaFoldDB" id="A0A1G6T857"/>